<accession>A0A1G7S9S1</accession>
<evidence type="ECO:0000313" key="3">
    <source>
        <dbReference type="Proteomes" id="UP000198863"/>
    </source>
</evidence>
<reference evidence="3" key="1">
    <citation type="submission" date="2016-10" db="EMBL/GenBank/DDBJ databases">
        <authorList>
            <person name="Varghese N."/>
            <person name="Submissions S."/>
        </authorList>
    </citation>
    <scope>NUCLEOTIDE SEQUENCE [LARGE SCALE GENOMIC DNA]</scope>
    <source>
        <strain evidence="3">DSM 44526</strain>
    </source>
</reference>
<sequence length="171" mass="16970">MSSISALSSTSAAWATSQTQRPAGPPPDGGPEKTNAAVADLLGIDADTLTSQLDSGKTMTELAEAAGISNDDLLATIQATLPTDAPSGMATDIASGTIGRGGHAGGPPPKPPVDAQSGIQALSDAFGITTEDLLARLTDGTGIQDLLDANPQIAAQLSTSQNKGSLVDGYA</sequence>
<feature type="compositionally biased region" description="Low complexity" evidence="1">
    <location>
        <begin position="1"/>
        <end position="19"/>
    </location>
</feature>
<dbReference type="RefSeq" id="WP_091061952.1">
    <property type="nucleotide sequence ID" value="NZ_FNCF01000003.1"/>
</dbReference>
<evidence type="ECO:0000313" key="2">
    <source>
        <dbReference type="EMBL" id="SDG19672.1"/>
    </source>
</evidence>
<organism evidence="2 3">
    <name type="scientific">Klenkia brasiliensis</name>
    <dbReference type="NCBI Taxonomy" id="333142"/>
    <lineage>
        <taxon>Bacteria</taxon>
        <taxon>Bacillati</taxon>
        <taxon>Actinomycetota</taxon>
        <taxon>Actinomycetes</taxon>
        <taxon>Geodermatophilales</taxon>
        <taxon>Geodermatophilaceae</taxon>
        <taxon>Klenkia</taxon>
    </lineage>
</organism>
<dbReference type="OrthoDB" id="9838633at2"/>
<gene>
    <name evidence="2" type="ORF">SAMN05660324_1931</name>
</gene>
<keyword evidence="3" id="KW-1185">Reference proteome</keyword>
<dbReference type="Proteomes" id="UP000198863">
    <property type="component" value="Unassembled WGS sequence"/>
</dbReference>
<name>A0A1G7S9S1_9ACTN</name>
<feature type="region of interest" description="Disordered" evidence="1">
    <location>
        <begin position="84"/>
        <end position="117"/>
    </location>
</feature>
<dbReference type="EMBL" id="FNCF01000003">
    <property type="protein sequence ID" value="SDG19672.1"/>
    <property type="molecule type" value="Genomic_DNA"/>
</dbReference>
<proteinExistence type="predicted"/>
<dbReference type="AlphaFoldDB" id="A0A1G7S9S1"/>
<feature type="region of interest" description="Disordered" evidence="1">
    <location>
        <begin position="1"/>
        <end position="36"/>
    </location>
</feature>
<evidence type="ECO:0000256" key="1">
    <source>
        <dbReference type="SAM" id="MobiDB-lite"/>
    </source>
</evidence>
<protein>
    <submittedName>
        <fullName evidence="2">Uncharacterized protein</fullName>
    </submittedName>
</protein>